<protein>
    <submittedName>
        <fullName evidence="2">Uncharacterized protein</fullName>
    </submittedName>
</protein>
<feature type="signal peptide" evidence="1">
    <location>
        <begin position="1"/>
        <end position="23"/>
    </location>
</feature>
<evidence type="ECO:0000256" key="1">
    <source>
        <dbReference type="SAM" id="SignalP"/>
    </source>
</evidence>
<proteinExistence type="predicted"/>
<dbReference type="InParanoid" id="A0A151GJT9"/>
<feature type="chain" id="PRO_5007580704" evidence="1">
    <location>
        <begin position="24"/>
        <end position="318"/>
    </location>
</feature>
<dbReference type="EMBL" id="LAYC01000002">
    <property type="protein sequence ID" value="KYK57375.1"/>
    <property type="molecule type" value="Genomic_DNA"/>
</dbReference>
<gene>
    <name evidence="2" type="ORF">DCS_04384</name>
</gene>
<sequence>MRVSSSVLSAGLTVLLCSSGALGQNSHNSAIDTRLRQLEKALQLRVGGDDAAYRDGNSRSESSCFRRWWTCHDTRFFDRHRLANQTSHRLSTVSQIDADIDIPNYNGSDAQKFPDKVTAKTSTAVANKTSEGWSIAVTVSGGIGEVKSLAGDVGFDHTWSRASARTVTKEVMTEAPCLPGFRCFILTYTYHVTIDGFCRPEPWLDCGGEMNACKLNRNSDGSKSALAEMECDQYTDYAFWNCDRRAKPCQVYTPLLHADGSPVTSQAVMRQELSGNTIFRRASKKTKVGKKGGGRQMANAGLPTFEFLDDVDSVLRSF</sequence>
<dbReference type="RefSeq" id="XP_040656727.1">
    <property type="nucleotide sequence ID" value="XM_040801694.1"/>
</dbReference>
<reference evidence="2 3" key="1">
    <citation type="journal article" date="2016" name="Sci. Rep.">
        <title>Insights into Adaptations to a Near-Obligate Nematode Endoparasitic Lifestyle from the Finished Genome of Drechmeria coniospora.</title>
        <authorList>
            <person name="Zhang L."/>
            <person name="Zhou Z."/>
            <person name="Guo Q."/>
            <person name="Fokkens L."/>
            <person name="Miskei M."/>
            <person name="Pocsi I."/>
            <person name="Zhang W."/>
            <person name="Chen M."/>
            <person name="Wang L."/>
            <person name="Sun Y."/>
            <person name="Donzelli B.G."/>
            <person name="Gibson D.M."/>
            <person name="Nelson D.R."/>
            <person name="Luo J.G."/>
            <person name="Rep M."/>
            <person name="Liu H."/>
            <person name="Yang S."/>
            <person name="Wang J."/>
            <person name="Krasnoff S.B."/>
            <person name="Xu Y."/>
            <person name="Molnar I."/>
            <person name="Lin M."/>
        </authorList>
    </citation>
    <scope>NUCLEOTIDE SEQUENCE [LARGE SCALE GENOMIC DNA]</scope>
    <source>
        <strain evidence="2 3">ARSEF 6962</strain>
    </source>
</reference>
<keyword evidence="3" id="KW-1185">Reference proteome</keyword>
<dbReference type="AlphaFoldDB" id="A0A151GJT9"/>
<evidence type="ECO:0000313" key="3">
    <source>
        <dbReference type="Proteomes" id="UP000076580"/>
    </source>
</evidence>
<organism evidence="2 3">
    <name type="scientific">Drechmeria coniospora</name>
    <name type="common">Nematophagous fungus</name>
    <name type="synonym">Meria coniospora</name>
    <dbReference type="NCBI Taxonomy" id="98403"/>
    <lineage>
        <taxon>Eukaryota</taxon>
        <taxon>Fungi</taxon>
        <taxon>Dikarya</taxon>
        <taxon>Ascomycota</taxon>
        <taxon>Pezizomycotina</taxon>
        <taxon>Sordariomycetes</taxon>
        <taxon>Hypocreomycetidae</taxon>
        <taxon>Hypocreales</taxon>
        <taxon>Ophiocordycipitaceae</taxon>
        <taxon>Drechmeria</taxon>
    </lineage>
</organism>
<dbReference type="GeneID" id="63717027"/>
<comment type="caution">
    <text evidence="2">The sequence shown here is derived from an EMBL/GenBank/DDBJ whole genome shotgun (WGS) entry which is preliminary data.</text>
</comment>
<accession>A0A151GJT9</accession>
<evidence type="ECO:0000313" key="2">
    <source>
        <dbReference type="EMBL" id="KYK57375.1"/>
    </source>
</evidence>
<name>A0A151GJT9_DRECN</name>
<dbReference type="Proteomes" id="UP000076580">
    <property type="component" value="Chromosome 02"/>
</dbReference>
<keyword evidence="1" id="KW-0732">Signal</keyword>